<evidence type="ECO:0000256" key="2">
    <source>
        <dbReference type="ARBA" id="ARBA00022723"/>
    </source>
</evidence>
<evidence type="ECO:0000313" key="7">
    <source>
        <dbReference type="EMBL" id="CAK7214555.1"/>
    </source>
</evidence>
<dbReference type="Proteomes" id="UP001642482">
    <property type="component" value="Unassembled WGS sequence"/>
</dbReference>
<evidence type="ECO:0000259" key="6">
    <source>
        <dbReference type="PROSITE" id="PS50048"/>
    </source>
</evidence>
<comment type="subcellular location">
    <subcellularLocation>
        <location evidence="1">Nucleus</location>
    </subcellularLocation>
</comment>
<keyword evidence="2" id="KW-0479">Metal-binding</keyword>
<comment type="caution">
    <text evidence="7">The sequence shown here is derived from an EMBL/GenBank/DDBJ whole genome shotgun (WGS) entry which is preliminary data.</text>
</comment>
<keyword evidence="4" id="KW-0804">Transcription</keyword>
<keyword evidence="5" id="KW-0539">Nucleus</keyword>
<name>A0ABP0B4Q5_9PEZI</name>
<dbReference type="InterPro" id="IPR007219">
    <property type="entry name" value="XnlR_reg_dom"/>
</dbReference>
<dbReference type="PROSITE" id="PS00463">
    <property type="entry name" value="ZN2_CY6_FUNGAL_1"/>
    <property type="match status" value="2"/>
</dbReference>
<dbReference type="CDD" id="cd00067">
    <property type="entry name" value="GAL4"/>
    <property type="match status" value="2"/>
</dbReference>
<dbReference type="PROSITE" id="PS50048">
    <property type="entry name" value="ZN2_CY6_FUNGAL_2"/>
    <property type="match status" value="2"/>
</dbReference>
<accession>A0ABP0B4Q5</accession>
<dbReference type="Pfam" id="PF00172">
    <property type="entry name" value="Zn_clus"/>
    <property type="match status" value="2"/>
</dbReference>
<dbReference type="SMART" id="SM00066">
    <property type="entry name" value="GAL4"/>
    <property type="match status" value="2"/>
</dbReference>
<keyword evidence="8" id="KW-1185">Reference proteome</keyword>
<feature type="domain" description="Zn(2)-C6 fungal-type" evidence="6">
    <location>
        <begin position="58"/>
        <end position="87"/>
    </location>
</feature>
<protein>
    <recommendedName>
        <fullName evidence="6">Zn(2)-C6 fungal-type domain-containing protein</fullName>
    </recommendedName>
</protein>
<organism evidence="7 8">
    <name type="scientific">Sporothrix eucalyptigena</name>
    <dbReference type="NCBI Taxonomy" id="1812306"/>
    <lineage>
        <taxon>Eukaryota</taxon>
        <taxon>Fungi</taxon>
        <taxon>Dikarya</taxon>
        <taxon>Ascomycota</taxon>
        <taxon>Pezizomycotina</taxon>
        <taxon>Sordariomycetes</taxon>
        <taxon>Sordariomycetidae</taxon>
        <taxon>Ophiostomatales</taxon>
        <taxon>Ophiostomataceae</taxon>
        <taxon>Sporothrix</taxon>
    </lineage>
</organism>
<gene>
    <name evidence="7" type="ORF">SEUCBS140593_002221</name>
</gene>
<evidence type="ECO:0000313" key="8">
    <source>
        <dbReference type="Proteomes" id="UP001642482"/>
    </source>
</evidence>
<dbReference type="InterPro" id="IPR001138">
    <property type="entry name" value="Zn2Cys6_DnaBD"/>
</dbReference>
<dbReference type="SUPFAM" id="SSF57701">
    <property type="entry name" value="Zn2/Cys6 DNA-binding domain"/>
    <property type="match status" value="2"/>
</dbReference>
<dbReference type="InterPro" id="IPR036864">
    <property type="entry name" value="Zn2-C6_fun-type_DNA-bd_sf"/>
</dbReference>
<evidence type="ECO:0000256" key="1">
    <source>
        <dbReference type="ARBA" id="ARBA00004123"/>
    </source>
</evidence>
<keyword evidence="3" id="KW-0805">Transcription regulation</keyword>
<evidence type="ECO:0000256" key="3">
    <source>
        <dbReference type="ARBA" id="ARBA00023015"/>
    </source>
</evidence>
<dbReference type="EMBL" id="CAWUHD010000014">
    <property type="protein sequence ID" value="CAK7214555.1"/>
    <property type="molecule type" value="Genomic_DNA"/>
</dbReference>
<sequence>MRPGIRRSRTGCLTCRSRKIKCDERRPACRQCQKAARACRWPSHHNHLPRPRRANDTACVACREKKVKCVGDLHDACTRCEQLGLACLRPKVEQGHPVQESEQPPPPRIVDSGLALLAANAPAPFAPLLPPAVSESFPVPAQALAQTASLGALPAGTELDDLIQLYFSSVHHFGYYAFLHQPHVNRLLALGKAPRNLLLIMIASAMRFAAPATPQNLARADAWADKAIQATVPRIFEGFGAVQLMVLLLAQHYDLNRGHFTSAWLLGANCTRMMQLMSLHTFDRTYRHELTSTSPLLTSEALRRVAWSVFYADTITDGGRYGFHTVDDKYYRLQLPCGPHDFWAEEHVVTEPLFPQKNTAAGTGDMAAFLIRTAAVRRRALHFAFCASHSEDPVSTLEEELAVVEAEVKKTTQPLPLHLALTEANMLLYRDRLMTFLLLHILRHNLHIVLGRAALLVYRQSSEDKTAPIAAVRRSRISHALKIASLVADGLRFGVCFDPQVGVQAYVALEILLFEPRRLGDNGADAITLGALPNLLRVIRYLADRSDFVKQLHSEAVHRLLRCDCLSLLEKKDFDAFYSEYRLVGQEPAEYDFRDFRWAKLERLKRLNAGDTAGSERMVHDEALLEYNGDNADNNSSTDTAAAPFQGPMEATSVPTIVHSVPPAPDNAVQVSAVPPNSLSLGTAPVNVDAFALDWAWLMDEAGGTASVYQTGDPTLFWNQLEQI</sequence>
<dbReference type="CDD" id="cd12148">
    <property type="entry name" value="fungal_TF_MHR"/>
    <property type="match status" value="1"/>
</dbReference>
<evidence type="ECO:0000256" key="5">
    <source>
        <dbReference type="ARBA" id="ARBA00023242"/>
    </source>
</evidence>
<feature type="domain" description="Zn(2)-C6 fungal-type" evidence="6">
    <location>
        <begin position="11"/>
        <end position="41"/>
    </location>
</feature>
<dbReference type="PANTHER" id="PTHR47338:SF7">
    <property type="entry name" value="ZN(II)2CYS6 TRANSCRIPTION FACTOR (EUROFUNG)"/>
    <property type="match status" value="1"/>
</dbReference>
<dbReference type="PANTHER" id="PTHR47338">
    <property type="entry name" value="ZN(II)2CYS6 TRANSCRIPTION FACTOR (EUROFUNG)-RELATED"/>
    <property type="match status" value="1"/>
</dbReference>
<dbReference type="Gene3D" id="4.10.240.10">
    <property type="entry name" value="Zn(2)-C6 fungal-type DNA-binding domain"/>
    <property type="match status" value="2"/>
</dbReference>
<proteinExistence type="predicted"/>
<reference evidence="7 8" key="1">
    <citation type="submission" date="2024-01" db="EMBL/GenBank/DDBJ databases">
        <authorList>
            <person name="Allen C."/>
            <person name="Tagirdzhanova G."/>
        </authorList>
    </citation>
    <scope>NUCLEOTIDE SEQUENCE [LARGE SCALE GENOMIC DNA]</scope>
</reference>
<dbReference type="InterPro" id="IPR050815">
    <property type="entry name" value="TF_fung"/>
</dbReference>
<dbReference type="Pfam" id="PF04082">
    <property type="entry name" value="Fungal_trans"/>
    <property type="match status" value="1"/>
</dbReference>
<evidence type="ECO:0000256" key="4">
    <source>
        <dbReference type="ARBA" id="ARBA00023163"/>
    </source>
</evidence>